<dbReference type="STRING" id="1391627.SAMN05216464_115134"/>
<proteinExistence type="predicted"/>
<dbReference type="AlphaFoldDB" id="A0A1G7JW67"/>
<evidence type="ECO:0000313" key="2">
    <source>
        <dbReference type="EMBL" id="SDF29071.1"/>
    </source>
</evidence>
<protein>
    <submittedName>
        <fullName evidence="2">Glucose / Sorbosone dehydrogenase</fullName>
    </submittedName>
</protein>
<dbReference type="InterPro" id="IPR011042">
    <property type="entry name" value="6-blade_b-propeller_TolB-like"/>
</dbReference>
<name>A0A1G7JW67_9SPHI</name>
<organism evidence="2 3">
    <name type="scientific">Mucilaginibacter pineti</name>
    <dbReference type="NCBI Taxonomy" id="1391627"/>
    <lineage>
        <taxon>Bacteria</taxon>
        <taxon>Pseudomonadati</taxon>
        <taxon>Bacteroidota</taxon>
        <taxon>Sphingobacteriia</taxon>
        <taxon>Sphingobacteriales</taxon>
        <taxon>Sphingobacteriaceae</taxon>
        <taxon>Mucilaginibacter</taxon>
    </lineage>
</organism>
<evidence type="ECO:0000259" key="1">
    <source>
        <dbReference type="Pfam" id="PF07995"/>
    </source>
</evidence>
<feature type="domain" description="Glucose/Sorbosone dehydrogenase" evidence="1">
    <location>
        <begin position="23"/>
        <end position="99"/>
    </location>
</feature>
<evidence type="ECO:0000313" key="3">
    <source>
        <dbReference type="Proteomes" id="UP000199072"/>
    </source>
</evidence>
<gene>
    <name evidence="2" type="ORF">SAMN05216464_115134</name>
</gene>
<feature type="domain" description="Glucose/Sorbosone dehydrogenase" evidence="1">
    <location>
        <begin position="164"/>
        <end position="240"/>
    </location>
</feature>
<dbReference type="Pfam" id="PF07995">
    <property type="entry name" value="GSDH"/>
    <property type="match status" value="2"/>
</dbReference>
<reference evidence="2 3" key="1">
    <citation type="submission" date="2016-10" db="EMBL/GenBank/DDBJ databases">
        <authorList>
            <person name="de Groot N.N."/>
        </authorList>
    </citation>
    <scope>NUCLEOTIDE SEQUENCE [LARGE SCALE GENOMIC DNA]</scope>
    <source>
        <strain evidence="2 3">47C3B</strain>
    </source>
</reference>
<dbReference type="Gene3D" id="2.120.10.30">
    <property type="entry name" value="TolB, C-terminal domain"/>
    <property type="match status" value="1"/>
</dbReference>
<dbReference type="InterPro" id="IPR011041">
    <property type="entry name" value="Quinoprot_gluc/sorb_DH_b-prop"/>
</dbReference>
<dbReference type="SUPFAM" id="SSF50952">
    <property type="entry name" value="Soluble quinoprotein glucose dehydrogenase"/>
    <property type="match status" value="1"/>
</dbReference>
<dbReference type="EMBL" id="FNAI01000015">
    <property type="protein sequence ID" value="SDF29071.1"/>
    <property type="molecule type" value="Genomic_DNA"/>
</dbReference>
<accession>A0A1G7JW67</accession>
<keyword evidence="3" id="KW-1185">Reference proteome</keyword>
<dbReference type="InterPro" id="IPR012938">
    <property type="entry name" value="Glc/Sorbosone_DH"/>
</dbReference>
<dbReference type="Proteomes" id="UP000199072">
    <property type="component" value="Unassembled WGS sequence"/>
</dbReference>
<sequence length="279" mass="30663">MRVKYCVLIRSLTRMPASTNKWIPNDNPFNATTQNAVWTYGHRNPQGLAYAVINGTGYLYESEHGPFSDDEVNIIEKGKNYGHPLVIGYADGNYDGLAAGVSNHPDGPGKWHTAYPLIVNEKDNAKTIGADYRDPLITLYPNSKGFLNDLFSKLSAGQGDQQWPSEAPSSIAVYTSTAIPGWKNSLLLPTLKGGKLIRLKLNAAGDKIEGDTICYFKGRERYRDIALSPDGRKIYLAVDSSAVSSGPSKANPKQVSYRGCIIEYHYVGQAGEMDNKKRP</sequence>